<dbReference type="GeneID" id="120047911"/>
<feature type="region of interest" description="Disordered" evidence="1">
    <location>
        <begin position="55"/>
        <end position="91"/>
    </location>
</feature>
<dbReference type="Proteomes" id="UP000808372">
    <property type="component" value="Chromosome 5"/>
</dbReference>
<feature type="compositionally biased region" description="Polar residues" evidence="1">
    <location>
        <begin position="75"/>
        <end position="88"/>
    </location>
</feature>
<proteinExistence type="predicted"/>
<name>A0A8U0UEN6_SALNM</name>
<gene>
    <name evidence="3" type="primary">LOC120047911</name>
</gene>
<reference evidence="3" key="1">
    <citation type="submission" date="2025-08" db="UniProtKB">
        <authorList>
            <consortium name="RefSeq"/>
        </authorList>
    </citation>
    <scope>IDENTIFICATION</scope>
    <source>
        <tissue evidence="3">White muscle</tissue>
    </source>
</reference>
<dbReference type="RefSeq" id="XP_038849434.1">
    <property type="nucleotide sequence ID" value="XM_038993506.1"/>
</dbReference>
<evidence type="ECO:0000313" key="3">
    <source>
        <dbReference type="RefSeq" id="XP_038849434.1"/>
    </source>
</evidence>
<dbReference type="KEGG" id="snh:120047911"/>
<evidence type="ECO:0000313" key="2">
    <source>
        <dbReference type="Proteomes" id="UP000808372"/>
    </source>
</evidence>
<sequence>MSTENFRMPRDNFSDLELELTDLLQEFADVVEELREPSQSVPYAYERLLSDAKRRTGLGDDGSVVSDSGVEDNSDCSSEVSLGNSWNTSEEELHTAGIPVMPKARMGDTGDLQRFIDSLDRELADM</sequence>
<dbReference type="GO" id="GO:0051726">
    <property type="term" value="P:regulation of cell cycle"/>
    <property type="evidence" value="ECO:0007669"/>
    <property type="project" value="InterPro"/>
</dbReference>
<dbReference type="Pfam" id="PF15151">
    <property type="entry name" value="RGCC"/>
    <property type="match status" value="1"/>
</dbReference>
<accession>A0A8U0UEN6</accession>
<keyword evidence="2" id="KW-1185">Reference proteome</keyword>
<organism evidence="2 3">
    <name type="scientific">Salvelinus namaycush</name>
    <name type="common">Lake trout</name>
    <name type="synonym">Salmo namaycush</name>
    <dbReference type="NCBI Taxonomy" id="8040"/>
    <lineage>
        <taxon>Eukaryota</taxon>
        <taxon>Metazoa</taxon>
        <taxon>Chordata</taxon>
        <taxon>Craniata</taxon>
        <taxon>Vertebrata</taxon>
        <taxon>Euteleostomi</taxon>
        <taxon>Actinopterygii</taxon>
        <taxon>Neopterygii</taxon>
        <taxon>Teleostei</taxon>
        <taxon>Protacanthopterygii</taxon>
        <taxon>Salmoniformes</taxon>
        <taxon>Salmonidae</taxon>
        <taxon>Salmoninae</taxon>
        <taxon>Salvelinus</taxon>
    </lineage>
</organism>
<dbReference type="InterPro" id="IPR029252">
    <property type="entry name" value="RGCC"/>
</dbReference>
<dbReference type="PANTHER" id="PTHR32193:SF5">
    <property type="entry name" value="RGCC PROTEIN"/>
    <property type="match status" value="1"/>
</dbReference>
<protein>
    <submittedName>
        <fullName evidence="3">Regulator of cell cycle RGCC-like</fullName>
    </submittedName>
</protein>
<dbReference type="PANTHER" id="PTHR32193">
    <property type="entry name" value="REGULATOR OF CELL CYCLE RGCC"/>
    <property type="match status" value="1"/>
</dbReference>
<dbReference type="AlphaFoldDB" id="A0A8U0UEN6"/>
<evidence type="ECO:0000256" key="1">
    <source>
        <dbReference type="SAM" id="MobiDB-lite"/>
    </source>
</evidence>